<dbReference type="Proteomes" id="UP001060215">
    <property type="component" value="Chromosome 3"/>
</dbReference>
<sequence>MEENHHCYYIPKFTNFTITTTIITTTTIIIIFSTIFFILRRFLGGRRHRLRAFTFKPNAKNKETLYCAVCLHNVAGGERCRKLPKCNHCFHVDCIDPWFETRSTCPLCRTIVHHLPTKKQKQKTVFSWFLWFSHLILRKIGNLVVDGITKAFLEHS</sequence>
<organism evidence="1 2">
    <name type="scientific">Camellia lanceoleosa</name>
    <dbReference type="NCBI Taxonomy" id="1840588"/>
    <lineage>
        <taxon>Eukaryota</taxon>
        <taxon>Viridiplantae</taxon>
        <taxon>Streptophyta</taxon>
        <taxon>Embryophyta</taxon>
        <taxon>Tracheophyta</taxon>
        <taxon>Spermatophyta</taxon>
        <taxon>Magnoliopsida</taxon>
        <taxon>eudicotyledons</taxon>
        <taxon>Gunneridae</taxon>
        <taxon>Pentapetalae</taxon>
        <taxon>asterids</taxon>
        <taxon>Ericales</taxon>
        <taxon>Theaceae</taxon>
        <taxon>Camellia</taxon>
    </lineage>
</organism>
<reference evidence="1 2" key="1">
    <citation type="journal article" date="2022" name="Plant J.">
        <title>Chromosome-level genome of Camellia lanceoleosa provides a valuable resource for understanding genome evolution and self-incompatibility.</title>
        <authorList>
            <person name="Gong W."/>
            <person name="Xiao S."/>
            <person name="Wang L."/>
            <person name="Liao Z."/>
            <person name="Chang Y."/>
            <person name="Mo W."/>
            <person name="Hu G."/>
            <person name="Li W."/>
            <person name="Zhao G."/>
            <person name="Zhu H."/>
            <person name="Hu X."/>
            <person name="Ji K."/>
            <person name="Xiang X."/>
            <person name="Song Q."/>
            <person name="Yuan D."/>
            <person name="Jin S."/>
            <person name="Zhang L."/>
        </authorList>
    </citation>
    <scope>NUCLEOTIDE SEQUENCE [LARGE SCALE GENOMIC DNA]</scope>
    <source>
        <strain evidence="1">SQ_2022a</strain>
    </source>
</reference>
<gene>
    <name evidence="1" type="ORF">LOK49_LG02G00946</name>
</gene>
<evidence type="ECO:0000313" key="1">
    <source>
        <dbReference type="EMBL" id="KAI8024981.1"/>
    </source>
</evidence>
<proteinExistence type="predicted"/>
<evidence type="ECO:0000313" key="2">
    <source>
        <dbReference type="Proteomes" id="UP001060215"/>
    </source>
</evidence>
<dbReference type="EMBL" id="CM045760">
    <property type="protein sequence ID" value="KAI8024981.1"/>
    <property type="molecule type" value="Genomic_DNA"/>
</dbReference>
<keyword evidence="2" id="KW-1185">Reference proteome</keyword>
<accession>A0ACC0IMC3</accession>
<comment type="caution">
    <text evidence="1">The sequence shown here is derived from an EMBL/GenBank/DDBJ whole genome shotgun (WGS) entry which is preliminary data.</text>
</comment>
<name>A0ACC0IMC3_9ERIC</name>
<protein>
    <submittedName>
        <fullName evidence="1">RING-H2 finger protein ATL60</fullName>
    </submittedName>
</protein>